<dbReference type="EMBL" id="BARW01029002">
    <property type="protein sequence ID" value="GAJ04697.1"/>
    <property type="molecule type" value="Genomic_DNA"/>
</dbReference>
<feature type="non-terminal residue" evidence="1">
    <location>
        <position position="1"/>
    </location>
</feature>
<dbReference type="Gene3D" id="3.20.20.210">
    <property type="match status" value="1"/>
</dbReference>
<sequence>AKKGGGYIYHSDHSIPNNVSFKQYKRVMELVKKYGKY</sequence>
<accession>X1UM69</accession>
<dbReference type="InterPro" id="IPR038071">
    <property type="entry name" value="UROD/MetE-like_sf"/>
</dbReference>
<reference evidence="1" key="1">
    <citation type="journal article" date="2014" name="Front. Microbiol.">
        <title>High frequency of phylogenetically diverse reductive dehalogenase-homologous genes in deep subseafloor sedimentary metagenomes.</title>
        <authorList>
            <person name="Kawai M."/>
            <person name="Futagami T."/>
            <person name="Toyoda A."/>
            <person name="Takaki Y."/>
            <person name="Nishi S."/>
            <person name="Hori S."/>
            <person name="Arai W."/>
            <person name="Tsubouchi T."/>
            <person name="Morono Y."/>
            <person name="Uchiyama I."/>
            <person name="Ito T."/>
            <person name="Fujiyama A."/>
            <person name="Inagaki F."/>
            <person name="Takami H."/>
        </authorList>
    </citation>
    <scope>NUCLEOTIDE SEQUENCE</scope>
    <source>
        <strain evidence="1">Expedition CK06-06</strain>
    </source>
</reference>
<evidence type="ECO:0000313" key="1">
    <source>
        <dbReference type="EMBL" id="GAJ04697.1"/>
    </source>
</evidence>
<proteinExistence type="predicted"/>
<gene>
    <name evidence="1" type="ORF">S12H4_46697</name>
</gene>
<evidence type="ECO:0008006" key="2">
    <source>
        <dbReference type="Google" id="ProtNLM"/>
    </source>
</evidence>
<protein>
    <recommendedName>
        <fullName evidence="2">Uroporphyrinogen decarboxylase (URO-D) domain-containing protein</fullName>
    </recommendedName>
</protein>
<dbReference type="AlphaFoldDB" id="X1UM69"/>
<name>X1UM69_9ZZZZ</name>
<organism evidence="1">
    <name type="scientific">marine sediment metagenome</name>
    <dbReference type="NCBI Taxonomy" id="412755"/>
    <lineage>
        <taxon>unclassified sequences</taxon>
        <taxon>metagenomes</taxon>
        <taxon>ecological metagenomes</taxon>
    </lineage>
</organism>
<comment type="caution">
    <text evidence="1">The sequence shown here is derived from an EMBL/GenBank/DDBJ whole genome shotgun (WGS) entry which is preliminary data.</text>
</comment>